<dbReference type="Gene3D" id="3.40.30.10">
    <property type="entry name" value="Glutaredoxin"/>
    <property type="match status" value="1"/>
</dbReference>
<name>A0A845QBN8_9HYPH</name>
<feature type="domain" description="GST C-terminal" evidence="2">
    <location>
        <begin position="88"/>
        <end position="221"/>
    </location>
</feature>
<dbReference type="AlphaFoldDB" id="A0A845QBN8"/>
<protein>
    <submittedName>
        <fullName evidence="3">Glutathione S-transferase family protein</fullName>
    </submittedName>
</protein>
<dbReference type="PROSITE" id="PS50404">
    <property type="entry name" value="GST_NTER"/>
    <property type="match status" value="1"/>
</dbReference>
<proteinExistence type="predicted"/>
<dbReference type="EMBL" id="WXYQ01000006">
    <property type="protein sequence ID" value="NBG96003.1"/>
    <property type="molecule type" value="Genomic_DNA"/>
</dbReference>
<keyword evidence="4" id="KW-1185">Reference proteome</keyword>
<dbReference type="InterPro" id="IPR036282">
    <property type="entry name" value="Glutathione-S-Trfase_C_sf"/>
</dbReference>
<dbReference type="InterPro" id="IPR040079">
    <property type="entry name" value="Glutathione_S-Trfase"/>
</dbReference>
<reference evidence="3 4" key="1">
    <citation type="journal article" date="2016" name="Int. J. Syst. Evol. Microbiol.">
        <title>Pyruvatibacter mobilis gen. nov., sp. nov., a marine bacterium from the culture broth of Picochlorum sp. 122.</title>
        <authorList>
            <person name="Wang G."/>
            <person name="Tang M."/>
            <person name="Wu H."/>
            <person name="Dai S."/>
            <person name="Li T."/>
            <person name="Chen C."/>
            <person name="He H."/>
            <person name="Fan J."/>
            <person name="Xiang W."/>
            <person name="Li X."/>
        </authorList>
    </citation>
    <scope>NUCLEOTIDE SEQUENCE [LARGE SCALE GENOMIC DNA]</scope>
    <source>
        <strain evidence="3 4">GYP-11</strain>
    </source>
</reference>
<dbReference type="SUPFAM" id="SSF47616">
    <property type="entry name" value="GST C-terminal domain-like"/>
    <property type="match status" value="1"/>
</dbReference>
<dbReference type="RefSeq" id="WP_160587897.1">
    <property type="nucleotide sequence ID" value="NZ_BMHN01000001.1"/>
</dbReference>
<dbReference type="PROSITE" id="PS50405">
    <property type="entry name" value="GST_CTER"/>
    <property type="match status" value="1"/>
</dbReference>
<gene>
    <name evidence="3" type="ORF">GTQ45_09700</name>
</gene>
<dbReference type="PANTHER" id="PTHR44051">
    <property type="entry name" value="GLUTATHIONE S-TRANSFERASE-RELATED"/>
    <property type="match status" value="1"/>
</dbReference>
<keyword evidence="3" id="KW-0808">Transferase</keyword>
<evidence type="ECO:0000259" key="1">
    <source>
        <dbReference type="PROSITE" id="PS50404"/>
    </source>
</evidence>
<evidence type="ECO:0000313" key="3">
    <source>
        <dbReference type="EMBL" id="NBG96003.1"/>
    </source>
</evidence>
<comment type="caution">
    <text evidence="3">The sequence shown here is derived from an EMBL/GenBank/DDBJ whole genome shotgun (WGS) entry which is preliminary data.</text>
</comment>
<dbReference type="GO" id="GO:0016740">
    <property type="term" value="F:transferase activity"/>
    <property type="evidence" value="ECO:0007669"/>
    <property type="project" value="UniProtKB-KW"/>
</dbReference>
<dbReference type="InterPro" id="IPR004046">
    <property type="entry name" value="GST_C"/>
</dbReference>
<dbReference type="InterPro" id="IPR010987">
    <property type="entry name" value="Glutathione-S-Trfase_C-like"/>
</dbReference>
<dbReference type="InterPro" id="IPR004045">
    <property type="entry name" value="Glutathione_S-Trfase_N"/>
</dbReference>
<dbReference type="InterPro" id="IPR036249">
    <property type="entry name" value="Thioredoxin-like_sf"/>
</dbReference>
<accession>A0A845QBN8</accession>
<dbReference type="Gene3D" id="1.20.1050.10">
    <property type="match status" value="1"/>
</dbReference>
<dbReference type="Pfam" id="PF14497">
    <property type="entry name" value="GST_C_3"/>
    <property type="match status" value="1"/>
</dbReference>
<dbReference type="SFLD" id="SFLDG00358">
    <property type="entry name" value="Main_(cytGST)"/>
    <property type="match status" value="1"/>
</dbReference>
<dbReference type="GeneID" id="300654713"/>
<evidence type="ECO:0000259" key="2">
    <source>
        <dbReference type="PROSITE" id="PS50405"/>
    </source>
</evidence>
<organism evidence="3 4">
    <name type="scientific">Pyruvatibacter mobilis</name>
    <dbReference type="NCBI Taxonomy" id="1712261"/>
    <lineage>
        <taxon>Bacteria</taxon>
        <taxon>Pseudomonadati</taxon>
        <taxon>Pseudomonadota</taxon>
        <taxon>Alphaproteobacteria</taxon>
        <taxon>Hyphomicrobiales</taxon>
        <taxon>Parvibaculaceae</taxon>
        <taxon>Pyruvatibacter</taxon>
    </lineage>
</organism>
<dbReference type="OrthoDB" id="9782992at2"/>
<dbReference type="PANTHER" id="PTHR44051:SF8">
    <property type="entry name" value="GLUTATHIONE S-TRANSFERASE GSTA"/>
    <property type="match status" value="1"/>
</dbReference>
<dbReference type="SUPFAM" id="SSF52833">
    <property type="entry name" value="Thioredoxin-like"/>
    <property type="match status" value="1"/>
</dbReference>
<dbReference type="Pfam" id="PF13417">
    <property type="entry name" value="GST_N_3"/>
    <property type="match status" value="1"/>
</dbReference>
<dbReference type="CDD" id="cd00570">
    <property type="entry name" value="GST_N_family"/>
    <property type="match status" value="1"/>
</dbReference>
<feature type="domain" description="GST N-terminal" evidence="1">
    <location>
        <begin position="1"/>
        <end position="83"/>
    </location>
</feature>
<dbReference type="SFLD" id="SFLDS00019">
    <property type="entry name" value="Glutathione_Transferase_(cytos"/>
    <property type="match status" value="1"/>
</dbReference>
<sequence length="222" mass="24705">MALIIYGMGPSPFVRKVRVVMAEKGVDYTLENVNIFPAPDWFMEISPLKRIPVLRDTDKPEPNTIPDSSAICLYLEQTHPEPQLYPQDGFERGRAAWLEEYADTEMAGNIGLGVFRPIALSALMGKEQDTETANKTMTEKMPRIFDYLSDVLGDRDYMVGSAFSIADIAVATQFVNLQHAGFKVDAAKWPALADYVARIHARPSFTALIDEEAALFAKTRAA</sequence>
<evidence type="ECO:0000313" key="4">
    <source>
        <dbReference type="Proteomes" id="UP000470384"/>
    </source>
</evidence>
<dbReference type="Proteomes" id="UP000470384">
    <property type="component" value="Unassembled WGS sequence"/>
</dbReference>